<evidence type="ECO:0000313" key="2">
    <source>
        <dbReference type="Proteomes" id="UP001058271"/>
    </source>
</evidence>
<organism evidence="1 2">
    <name type="scientific">Dactylosporangium roseum</name>
    <dbReference type="NCBI Taxonomy" id="47989"/>
    <lineage>
        <taxon>Bacteria</taxon>
        <taxon>Bacillati</taxon>
        <taxon>Actinomycetota</taxon>
        <taxon>Actinomycetes</taxon>
        <taxon>Micromonosporales</taxon>
        <taxon>Micromonosporaceae</taxon>
        <taxon>Dactylosporangium</taxon>
    </lineage>
</organism>
<proteinExistence type="predicted"/>
<dbReference type="EMBL" id="CP073721">
    <property type="protein sequence ID" value="UWZ39592.1"/>
    <property type="molecule type" value="Genomic_DNA"/>
</dbReference>
<gene>
    <name evidence="1" type="ORF">Drose_16010</name>
</gene>
<evidence type="ECO:0000313" key="1">
    <source>
        <dbReference type="EMBL" id="UWZ39592.1"/>
    </source>
</evidence>
<reference evidence="1" key="1">
    <citation type="submission" date="2021-04" db="EMBL/GenBank/DDBJ databases">
        <title>Biosynthetic gene clusters of Dactylosporangioum roseum.</title>
        <authorList>
            <person name="Hartkoorn R.C."/>
            <person name="Beaudoing E."/>
            <person name="Hot D."/>
            <person name="Moureu S."/>
        </authorList>
    </citation>
    <scope>NUCLEOTIDE SEQUENCE</scope>
    <source>
        <strain evidence="1">NRRL B-16295</strain>
    </source>
</reference>
<dbReference type="Gene3D" id="3.40.47.10">
    <property type="match status" value="1"/>
</dbReference>
<dbReference type="Proteomes" id="UP001058271">
    <property type="component" value="Chromosome"/>
</dbReference>
<protein>
    <submittedName>
        <fullName evidence="1">Uncharacterized protein</fullName>
    </submittedName>
</protein>
<sequence length="213" mass="22405">MSSPVVEFGIAGYGRAAGTEPEPVAGAARAALARAVLDAADLDLLVVAGHGHGRRRPDPAAGLAGALRVREARTLVLTEDATGLGIIAGQLVLQPEVQTVLFTTEADGAEPPAAVILRRWHPRGRWLATEEFTAAGVAAGDEHDARIVEVVERACRRAGARRVDLARVVHRADPDPLTVLGRWLDDPALEPGDLVAITGSAGGNRWYCTLVEL</sequence>
<dbReference type="InterPro" id="IPR016039">
    <property type="entry name" value="Thiolase-like"/>
</dbReference>
<name>A0ABY5ZDU8_9ACTN</name>
<keyword evidence="2" id="KW-1185">Reference proteome</keyword>
<dbReference type="RefSeq" id="WP_260729013.1">
    <property type="nucleotide sequence ID" value="NZ_BAAABS010000003.1"/>
</dbReference>
<accession>A0ABY5ZDU8</accession>